<gene>
    <name evidence="1" type="ORF">PAPOLLO_LOCUS22444</name>
</gene>
<comment type="caution">
    <text evidence="1">The sequence shown here is derived from an EMBL/GenBank/DDBJ whole genome shotgun (WGS) entry which is preliminary data.</text>
</comment>
<name>A0A8S3XV28_PARAO</name>
<dbReference type="Proteomes" id="UP000691718">
    <property type="component" value="Unassembled WGS sequence"/>
</dbReference>
<organism evidence="1 2">
    <name type="scientific">Parnassius apollo</name>
    <name type="common">Apollo butterfly</name>
    <name type="synonym">Papilio apollo</name>
    <dbReference type="NCBI Taxonomy" id="110799"/>
    <lineage>
        <taxon>Eukaryota</taxon>
        <taxon>Metazoa</taxon>
        <taxon>Ecdysozoa</taxon>
        <taxon>Arthropoda</taxon>
        <taxon>Hexapoda</taxon>
        <taxon>Insecta</taxon>
        <taxon>Pterygota</taxon>
        <taxon>Neoptera</taxon>
        <taxon>Endopterygota</taxon>
        <taxon>Lepidoptera</taxon>
        <taxon>Glossata</taxon>
        <taxon>Ditrysia</taxon>
        <taxon>Papilionoidea</taxon>
        <taxon>Papilionidae</taxon>
        <taxon>Parnassiinae</taxon>
        <taxon>Parnassini</taxon>
        <taxon>Parnassius</taxon>
        <taxon>Parnassius</taxon>
    </lineage>
</organism>
<keyword evidence="2" id="KW-1185">Reference proteome</keyword>
<dbReference type="OrthoDB" id="7488421at2759"/>
<sequence length="266" mass="28955">MRGQKVVSTAAVSRTGDVFLRAADSHRSHAPARAKLVNLLLRNSETTVGFQFYVDRFQSCLSLLISARLDWKIHRSGRYRNETAASSGHIPRLNSCMRRVNKLQRRGCGAPSATHVVQTRAAGCRAQINRPAALRGTPGALTYTGLHGDAVAALAPRRERSTDTRTSAPRNEQYKCAVCCTAALSRRFKIVPCASRCLSTPTFISLAVAGKKKLFSGSDKSLDRTKPWRDGVGVKGQDFSHLAERAGSWACLDSSLDLGERDAAPM</sequence>
<accession>A0A8S3XV28</accession>
<dbReference type="AlphaFoldDB" id="A0A8S3XV28"/>
<proteinExistence type="predicted"/>
<reference evidence="1" key="1">
    <citation type="submission" date="2021-04" db="EMBL/GenBank/DDBJ databases">
        <authorList>
            <person name="Tunstrom K."/>
        </authorList>
    </citation>
    <scope>NUCLEOTIDE SEQUENCE</scope>
</reference>
<dbReference type="EMBL" id="CAJQZP010001376">
    <property type="protein sequence ID" value="CAG5042567.1"/>
    <property type="molecule type" value="Genomic_DNA"/>
</dbReference>
<evidence type="ECO:0000313" key="1">
    <source>
        <dbReference type="EMBL" id="CAG5042567.1"/>
    </source>
</evidence>
<evidence type="ECO:0000313" key="2">
    <source>
        <dbReference type="Proteomes" id="UP000691718"/>
    </source>
</evidence>
<protein>
    <submittedName>
        <fullName evidence="1">(apollo) hypothetical protein</fullName>
    </submittedName>
</protein>